<keyword evidence="12" id="KW-0449">Lipoprotein</keyword>
<dbReference type="PIRSF" id="PIRSF006268">
    <property type="entry name" value="ApbE"/>
    <property type="match status" value="1"/>
</dbReference>
<organism evidence="12 13">
    <name type="scientific">Edaphosphingomonas laterariae</name>
    <dbReference type="NCBI Taxonomy" id="861865"/>
    <lineage>
        <taxon>Bacteria</taxon>
        <taxon>Pseudomonadati</taxon>
        <taxon>Pseudomonadota</taxon>
        <taxon>Alphaproteobacteria</taxon>
        <taxon>Sphingomonadales</taxon>
        <taxon>Rhizorhabdaceae</taxon>
        <taxon>Edaphosphingomonas</taxon>
    </lineage>
</organism>
<dbReference type="Pfam" id="PF02424">
    <property type="entry name" value="ApbE"/>
    <property type="match status" value="1"/>
</dbReference>
<evidence type="ECO:0000256" key="4">
    <source>
        <dbReference type="ARBA" id="ARBA00022679"/>
    </source>
</evidence>
<evidence type="ECO:0000256" key="2">
    <source>
        <dbReference type="ARBA" id="ARBA00016337"/>
    </source>
</evidence>
<dbReference type="Proteomes" id="UP000198281">
    <property type="component" value="Unassembled WGS sequence"/>
</dbReference>
<sequence length="330" mass="34815">MAEPHILIPPDLSRQAFDARIADGRIVALGGRTMGTSWSAKIVATQSLAGMQALLETLLDRVIAEMSNWETTSDISRFNRAPAGRWQALPPDFFTVLRRALDIAAASGGAFDPTAGALVDLWGFGPAPARLAPPSDTEIAAALAAAGHGRIAIDIHARRAQQPGGLVLDLSGIAKGFAVDLLAEHLRVAGHRHFLVEVGGELVGEGVTPDGQPWWVDLEAPPGNLVPPARIALHGLAIATTGDYRRYFDHDGQRYAHSIDPRSGRPVANGVASVSVVHRRCMDADAWATALTVLGMDQGMALAIEQGLAARFISNEGGEAFSPALAAMLD</sequence>
<dbReference type="RefSeq" id="WP_089219038.1">
    <property type="nucleotide sequence ID" value="NZ_FZOS01000006.1"/>
</dbReference>
<feature type="binding site" evidence="11">
    <location>
        <position position="285"/>
    </location>
    <ligand>
        <name>Mg(2+)</name>
        <dbReference type="ChEBI" id="CHEBI:18420"/>
    </ligand>
</feature>
<comment type="cofactor">
    <cofactor evidence="11">
        <name>Mg(2+)</name>
        <dbReference type="ChEBI" id="CHEBI:18420"/>
    </cofactor>
    <cofactor evidence="11">
        <name>Mn(2+)</name>
        <dbReference type="ChEBI" id="CHEBI:29035"/>
    </cofactor>
    <text evidence="11">Magnesium. Can also use manganese.</text>
</comment>
<proteinExistence type="inferred from homology"/>
<dbReference type="EC" id="2.7.1.180" evidence="1 10"/>
<keyword evidence="13" id="KW-1185">Reference proteome</keyword>
<keyword evidence="6 10" id="KW-0274">FAD</keyword>
<evidence type="ECO:0000256" key="11">
    <source>
        <dbReference type="PIRSR" id="PIRSR006268-2"/>
    </source>
</evidence>
<evidence type="ECO:0000256" key="7">
    <source>
        <dbReference type="ARBA" id="ARBA00022842"/>
    </source>
</evidence>
<protein>
    <recommendedName>
        <fullName evidence="2 10">FAD:protein FMN transferase</fullName>
        <ecNumber evidence="1 10">2.7.1.180</ecNumber>
    </recommendedName>
    <alternativeName>
        <fullName evidence="8 10">Flavin transferase</fullName>
    </alternativeName>
</protein>
<evidence type="ECO:0000256" key="3">
    <source>
        <dbReference type="ARBA" id="ARBA00022630"/>
    </source>
</evidence>
<keyword evidence="7 10" id="KW-0460">Magnesium</keyword>
<feature type="binding site" evidence="11">
    <location>
        <position position="172"/>
    </location>
    <ligand>
        <name>Mg(2+)</name>
        <dbReference type="ChEBI" id="CHEBI:18420"/>
    </ligand>
</feature>
<dbReference type="InterPro" id="IPR024932">
    <property type="entry name" value="ApbE"/>
</dbReference>
<dbReference type="AlphaFoldDB" id="A0A239EF56"/>
<dbReference type="GO" id="GO:0016740">
    <property type="term" value="F:transferase activity"/>
    <property type="evidence" value="ECO:0007669"/>
    <property type="project" value="UniProtKB-UniRule"/>
</dbReference>
<dbReference type="PANTHER" id="PTHR30040:SF2">
    <property type="entry name" value="FAD:PROTEIN FMN TRANSFERASE"/>
    <property type="match status" value="1"/>
</dbReference>
<keyword evidence="3 10" id="KW-0285">Flavoprotein</keyword>
<evidence type="ECO:0000256" key="9">
    <source>
        <dbReference type="ARBA" id="ARBA00048540"/>
    </source>
</evidence>
<dbReference type="OrthoDB" id="9778595at2"/>
<feature type="binding site" evidence="11">
    <location>
        <position position="289"/>
    </location>
    <ligand>
        <name>Mg(2+)</name>
        <dbReference type="ChEBI" id="CHEBI:18420"/>
    </ligand>
</feature>
<gene>
    <name evidence="12" type="ORF">SAMN06295912_10699</name>
</gene>
<keyword evidence="4 10" id="KW-0808">Transferase</keyword>
<name>A0A239EF56_9SPHN</name>
<evidence type="ECO:0000313" key="13">
    <source>
        <dbReference type="Proteomes" id="UP000198281"/>
    </source>
</evidence>
<evidence type="ECO:0000256" key="6">
    <source>
        <dbReference type="ARBA" id="ARBA00022827"/>
    </source>
</evidence>
<dbReference type="PANTHER" id="PTHR30040">
    <property type="entry name" value="THIAMINE BIOSYNTHESIS LIPOPROTEIN APBE"/>
    <property type="match status" value="1"/>
</dbReference>
<evidence type="ECO:0000256" key="8">
    <source>
        <dbReference type="ARBA" id="ARBA00031306"/>
    </source>
</evidence>
<evidence type="ECO:0000256" key="10">
    <source>
        <dbReference type="PIRNR" id="PIRNR006268"/>
    </source>
</evidence>
<dbReference type="GO" id="GO:0046872">
    <property type="term" value="F:metal ion binding"/>
    <property type="evidence" value="ECO:0007669"/>
    <property type="project" value="UniProtKB-UniRule"/>
</dbReference>
<evidence type="ECO:0000313" key="12">
    <source>
        <dbReference type="EMBL" id="SNS43061.1"/>
    </source>
</evidence>
<dbReference type="Gene3D" id="3.10.520.10">
    <property type="entry name" value="ApbE-like domains"/>
    <property type="match status" value="1"/>
</dbReference>
<dbReference type="SUPFAM" id="SSF143631">
    <property type="entry name" value="ApbE-like"/>
    <property type="match status" value="1"/>
</dbReference>
<dbReference type="EMBL" id="FZOS01000006">
    <property type="protein sequence ID" value="SNS43061.1"/>
    <property type="molecule type" value="Genomic_DNA"/>
</dbReference>
<comment type="catalytic activity">
    <reaction evidence="9 10">
        <text>L-threonyl-[protein] + FAD = FMN-L-threonyl-[protein] + AMP + H(+)</text>
        <dbReference type="Rhea" id="RHEA:36847"/>
        <dbReference type="Rhea" id="RHEA-COMP:11060"/>
        <dbReference type="Rhea" id="RHEA-COMP:11061"/>
        <dbReference type="ChEBI" id="CHEBI:15378"/>
        <dbReference type="ChEBI" id="CHEBI:30013"/>
        <dbReference type="ChEBI" id="CHEBI:57692"/>
        <dbReference type="ChEBI" id="CHEBI:74257"/>
        <dbReference type="ChEBI" id="CHEBI:456215"/>
        <dbReference type="EC" id="2.7.1.180"/>
    </reaction>
</comment>
<reference evidence="13" key="1">
    <citation type="submission" date="2017-06" db="EMBL/GenBank/DDBJ databases">
        <authorList>
            <person name="Varghese N."/>
            <person name="Submissions S."/>
        </authorList>
    </citation>
    <scope>NUCLEOTIDE SEQUENCE [LARGE SCALE GENOMIC DNA]</scope>
    <source>
        <strain evidence="13">LNB2</strain>
    </source>
</reference>
<accession>A0A239EF56</accession>
<dbReference type="InterPro" id="IPR003374">
    <property type="entry name" value="ApbE-like_sf"/>
</dbReference>
<keyword evidence="5 10" id="KW-0479">Metal-binding</keyword>
<evidence type="ECO:0000256" key="5">
    <source>
        <dbReference type="ARBA" id="ARBA00022723"/>
    </source>
</evidence>
<evidence type="ECO:0000256" key="1">
    <source>
        <dbReference type="ARBA" id="ARBA00011955"/>
    </source>
</evidence>
<comment type="similarity">
    <text evidence="10">Belongs to the ApbE family.</text>
</comment>